<dbReference type="InParanoid" id="A0A7M7JZ64"/>
<proteinExistence type="predicted"/>
<sequence length="124" mass="13309">MMQPLRRRAAATANAVYAGNHPAGTLAIVALYRKKIQASIVTGETIRSCNNDISKEKTSFLLVLGTLSAIHRQTNFNLSIRSKVAIRTFCDFSGSSSSDSANVWVAVVFGVTSTAFLLSGSRNL</sequence>
<evidence type="ECO:0000313" key="2">
    <source>
        <dbReference type="Proteomes" id="UP000594260"/>
    </source>
</evidence>
<reference evidence="1" key="1">
    <citation type="submission" date="2021-01" db="UniProtKB">
        <authorList>
            <consortium name="EnsemblMetazoa"/>
        </authorList>
    </citation>
    <scope>IDENTIFICATION</scope>
</reference>
<dbReference type="Proteomes" id="UP000594260">
    <property type="component" value="Unplaced"/>
</dbReference>
<dbReference type="AlphaFoldDB" id="A0A7M7JZ64"/>
<protein>
    <submittedName>
        <fullName evidence="1">Uncharacterized protein</fullName>
    </submittedName>
</protein>
<organism evidence="1 2">
    <name type="scientific">Varroa destructor</name>
    <name type="common">Honeybee mite</name>
    <dbReference type="NCBI Taxonomy" id="109461"/>
    <lineage>
        <taxon>Eukaryota</taxon>
        <taxon>Metazoa</taxon>
        <taxon>Ecdysozoa</taxon>
        <taxon>Arthropoda</taxon>
        <taxon>Chelicerata</taxon>
        <taxon>Arachnida</taxon>
        <taxon>Acari</taxon>
        <taxon>Parasitiformes</taxon>
        <taxon>Mesostigmata</taxon>
        <taxon>Gamasina</taxon>
        <taxon>Dermanyssoidea</taxon>
        <taxon>Varroidae</taxon>
        <taxon>Varroa</taxon>
    </lineage>
</organism>
<dbReference type="GeneID" id="111249572"/>
<evidence type="ECO:0000313" key="1">
    <source>
        <dbReference type="EnsemblMetazoa" id="XP_022659322"/>
    </source>
</evidence>
<dbReference type="RefSeq" id="XP_022659322.1">
    <property type="nucleotide sequence ID" value="XM_022803587.1"/>
</dbReference>
<dbReference type="EnsemblMetazoa" id="XM_022803587">
    <property type="protein sequence ID" value="XP_022659322"/>
    <property type="gene ID" value="LOC111249572"/>
</dbReference>
<name>A0A7M7JZ64_VARDE</name>
<accession>A0A7M7JZ64</accession>
<keyword evidence="2" id="KW-1185">Reference proteome</keyword>
<dbReference type="KEGG" id="vde:111249572"/>